<dbReference type="RefSeq" id="WP_180092231.1">
    <property type="nucleotide sequence ID" value="NZ_CAXAZJ010000011.1"/>
</dbReference>
<sequence length="825" mass="93200">MIDALNAWWAQQLVLCDWAFTPHPLAVDAGAAEQRLLQLGITNRGELAEQLFHGLGAPAGSADRLLGALEWAALAGAAGWLDADQARHWAHHLTRRITSDYSDLRAWLADLRRALGARGWEVGADDRFIDACQALANLETDGEGITWDTLENALAELPAPASLWPQQPEAQSWRLCALFRPIIVYPASHTDWPEATEWLAHVWDVHDRDALIGVMLWLGAQGERQRWDIEARELLSMDNAQRMEWQRSVVEESPYAPVLNKFVTQGEPLEWAAWDWLRIVELAWAGACCGLLSQEEADDLAGHAADLLSRRYHDWYAVLNAYGRGQSLFDGIDRRGKTPSERHQLLLHSAHSLWNSPWKCPPGELLDEPTRKASQARIQQWRNTPHHWLLALASVREPDAMLRQIAPSAALPEDQRADAALYLQESLGLHADEGAHALARYWLPAQAHHLNQLAADAVHGVLPPSQSWFGQPTPEELKQRNAVKGVSRHAATIHMAEKFAFYLHMSLDSGLFDRAPLMEYASALRSCLCRFYPNAKRLLEAWFAWESCLPEPEHASLVNEIIWHIEDPGSLFHWLDWRHDAWREPGSRPTLSHFTAMSLVGPLNSAVWSEPQPESARECAEIREWVESHYHLSNAGDMQEFLTYMLESGDRQEYQINYAPYTLNTERLSAEIAILESGDCAEDERHHLLRLRRVRDNEDGCNEVDMAAWDIAQLVDLAIAARQLNWLDSAAFAKVLDRAYQLAADHYAGWQEYAMGMYAGFSFFMGETPERESFLAGFRQALVAWICGAPVLAGPWVSLDFPGNKPRHFAPLHIDTLPGDQRTLH</sequence>
<gene>
    <name evidence="2" type="ORF">HZU72_12190</name>
</gene>
<feature type="domain" description="DUF1266" evidence="1">
    <location>
        <begin position="629"/>
        <end position="773"/>
    </location>
</feature>
<evidence type="ECO:0000313" key="2">
    <source>
        <dbReference type="EMBL" id="NYT73182.1"/>
    </source>
</evidence>
<evidence type="ECO:0000313" key="3">
    <source>
        <dbReference type="Proteomes" id="UP000520876"/>
    </source>
</evidence>
<keyword evidence="3" id="KW-1185">Reference proteome</keyword>
<dbReference type="Pfam" id="PF06889">
    <property type="entry name" value="DUF1266"/>
    <property type="match status" value="2"/>
</dbReference>
<dbReference type="Proteomes" id="UP000520876">
    <property type="component" value="Unassembled WGS sequence"/>
</dbReference>
<name>A0A7Z0N826_9GAMM</name>
<reference evidence="2 3" key="1">
    <citation type="submission" date="2020-07" db="EMBL/GenBank/DDBJ databases">
        <title>Halomonas sp. QX-2 draft genome sequence.</title>
        <authorList>
            <person name="Qiu X."/>
        </authorList>
    </citation>
    <scope>NUCLEOTIDE SEQUENCE [LARGE SCALE GENOMIC DNA]</scope>
    <source>
        <strain evidence="2 3">QX-2</strain>
    </source>
</reference>
<comment type="caution">
    <text evidence="2">The sequence shown here is derived from an EMBL/GenBank/DDBJ whole genome shotgun (WGS) entry which is preliminary data.</text>
</comment>
<proteinExistence type="predicted"/>
<dbReference type="EMBL" id="JACCGK010000009">
    <property type="protein sequence ID" value="NYT73182.1"/>
    <property type="molecule type" value="Genomic_DNA"/>
</dbReference>
<dbReference type="InterPro" id="IPR009677">
    <property type="entry name" value="DUF1266"/>
</dbReference>
<dbReference type="AlphaFoldDB" id="A0A7Z0N826"/>
<accession>A0A7Z0N826</accession>
<organism evidence="2 3">
    <name type="scientific">Vreelandella sedimenti</name>
    <dbReference type="NCBI Taxonomy" id="2729618"/>
    <lineage>
        <taxon>Bacteria</taxon>
        <taxon>Pseudomonadati</taxon>
        <taxon>Pseudomonadota</taxon>
        <taxon>Gammaproteobacteria</taxon>
        <taxon>Oceanospirillales</taxon>
        <taxon>Halomonadaceae</taxon>
        <taxon>Vreelandella</taxon>
    </lineage>
</organism>
<evidence type="ECO:0000259" key="1">
    <source>
        <dbReference type="Pfam" id="PF06889"/>
    </source>
</evidence>
<feature type="domain" description="DUF1266" evidence="1">
    <location>
        <begin position="199"/>
        <end position="358"/>
    </location>
</feature>
<protein>
    <submittedName>
        <fullName evidence="2">YbeU/YbeR family protein</fullName>
    </submittedName>
</protein>